<dbReference type="InterPro" id="IPR051677">
    <property type="entry name" value="AfsR-DnrI-RedD_regulator"/>
</dbReference>
<dbReference type="RefSeq" id="WP_377850673.1">
    <property type="nucleotide sequence ID" value="NZ_JBHLZU010000005.1"/>
</dbReference>
<sequence length="542" mass="59248">MQQRCLLALLLLTPNRPVDTERIVDALWGDNPPRSARNSLQQRVTGLRLLLPADVRLVHQDPGYVITAAESDIDLFRFRDLVSQARQERDPAVAVTRLRAALALWRGEPLADARCSGLDAVRIRLVEERMAAWEDCLERELALGRGAELVPELTALAAEHPLRERLQAQLMQALHRAGRTSEALAAFQAARERLADELGIDPGRELLAMEQQILSPPRTVVPQQLPGVTRWFTGRDDELALLDGARVCAIDGGAGVGKTALAVAWAHRNLDRFPDGQLFVDLHGFDSEEPVRDALHGLLVALGVDDVPLTDEAKAALYQRMVADKRLLVVLDNAFDVDQIRPLLPVSSTCTVVITSRRALTGLAVTHDAHVVPVDPLPQKHALAMFTARVGARRAAEDPDAVSELVGYCAGLPLALAIVAARAVQQPRHPLARFAAELREESTRLQALRAWGAAADLRTVFASSFAALTEKQRRAFALLSKGSGEFGLEEAAELSGLPASEIRSVLRELEAVSLVSEHQLGRYRMHELVRLAARASHGLGMR</sequence>
<dbReference type="InterPro" id="IPR001867">
    <property type="entry name" value="OmpR/PhoB-type_DNA-bd"/>
</dbReference>
<proteinExistence type="inferred from homology"/>
<keyword evidence="3" id="KW-0238">DNA-binding</keyword>
<dbReference type="SUPFAM" id="SSF48452">
    <property type="entry name" value="TPR-like"/>
    <property type="match status" value="1"/>
</dbReference>
<keyword evidence="2" id="KW-0805">Transcription regulation</keyword>
<evidence type="ECO:0000313" key="8">
    <source>
        <dbReference type="Proteomes" id="UP001589693"/>
    </source>
</evidence>
<dbReference type="SMART" id="SM00862">
    <property type="entry name" value="Trans_reg_C"/>
    <property type="match status" value="1"/>
</dbReference>
<evidence type="ECO:0000256" key="1">
    <source>
        <dbReference type="ARBA" id="ARBA00005820"/>
    </source>
</evidence>
<dbReference type="Gene3D" id="1.10.10.10">
    <property type="entry name" value="Winged helix-like DNA-binding domain superfamily/Winged helix DNA-binding domain"/>
    <property type="match status" value="1"/>
</dbReference>
<dbReference type="SUPFAM" id="SSF52540">
    <property type="entry name" value="P-loop containing nucleoside triphosphate hydrolases"/>
    <property type="match status" value="1"/>
</dbReference>
<dbReference type="PANTHER" id="PTHR35807:SF1">
    <property type="entry name" value="TRANSCRIPTIONAL REGULATOR REDD"/>
    <property type="match status" value="1"/>
</dbReference>
<reference evidence="7 8" key="1">
    <citation type="submission" date="2024-09" db="EMBL/GenBank/DDBJ databases">
        <authorList>
            <person name="Sun Q."/>
            <person name="Mori K."/>
        </authorList>
    </citation>
    <scope>NUCLEOTIDE SEQUENCE [LARGE SCALE GENOMIC DNA]</scope>
    <source>
        <strain evidence="7 8">TBRC 7907</strain>
    </source>
</reference>
<evidence type="ECO:0000256" key="2">
    <source>
        <dbReference type="ARBA" id="ARBA00023015"/>
    </source>
</evidence>
<comment type="similarity">
    <text evidence="1">Belongs to the AfsR/DnrI/RedD regulatory family.</text>
</comment>
<dbReference type="PANTHER" id="PTHR35807">
    <property type="entry name" value="TRANSCRIPTIONAL REGULATOR REDD-RELATED"/>
    <property type="match status" value="1"/>
</dbReference>
<evidence type="ECO:0000256" key="3">
    <source>
        <dbReference type="ARBA" id="ARBA00023125"/>
    </source>
</evidence>
<dbReference type="Gene3D" id="1.25.40.10">
    <property type="entry name" value="Tetratricopeptide repeat domain"/>
    <property type="match status" value="1"/>
</dbReference>
<evidence type="ECO:0000259" key="6">
    <source>
        <dbReference type="SMART" id="SM01043"/>
    </source>
</evidence>
<dbReference type="SMART" id="SM01043">
    <property type="entry name" value="BTAD"/>
    <property type="match status" value="1"/>
</dbReference>
<dbReference type="InterPro" id="IPR002182">
    <property type="entry name" value="NB-ARC"/>
</dbReference>
<dbReference type="InterPro" id="IPR005158">
    <property type="entry name" value="BTAD"/>
</dbReference>
<accession>A0ABV5ZRL2</accession>
<dbReference type="InterPro" id="IPR016032">
    <property type="entry name" value="Sig_transdc_resp-reg_C-effctor"/>
</dbReference>
<evidence type="ECO:0000256" key="4">
    <source>
        <dbReference type="ARBA" id="ARBA00023163"/>
    </source>
</evidence>
<dbReference type="Pfam" id="PF00931">
    <property type="entry name" value="NB-ARC"/>
    <property type="match status" value="1"/>
</dbReference>
<dbReference type="Pfam" id="PF03704">
    <property type="entry name" value="BTAD"/>
    <property type="match status" value="1"/>
</dbReference>
<feature type="domain" description="Bacterial transcriptional activator" evidence="6">
    <location>
        <begin position="73"/>
        <end position="214"/>
    </location>
</feature>
<dbReference type="Proteomes" id="UP001589693">
    <property type="component" value="Unassembled WGS sequence"/>
</dbReference>
<organism evidence="7 8">
    <name type="scientific">Allokutzneria oryzae</name>
    <dbReference type="NCBI Taxonomy" id="1378989"/>
    <lineage>
        <taxon>Bacteria</taxon>
        <taxon>Bacillati</taxon>
        <taxon>Actinomycetota</taxon>
        <taxon>Actinomycetes</taxon>
        <taxon>Pseudonocardiales</taxon>
        <taxon>Pseudonocardiaceae</taxon>
        <taxon>Allokutzneria</taxon>
    </lineage>
</organism>
<dbReference type="InterPro" id="IPR027417">
    <property type="entry name" value="P-loop_NTPase"/>
</dbReference>
<gene>
    <name evidence="7" type="ORF">ACFFQA_06230</name>
</gene>
<keyword evidence="8" id="KW-1185">Reference proteome</keyword>
<evidence type="ECO:0000313" key="7">
    <source>
        <dbReference type="EMBL" id="MFB9903530.1"/>
    </source>
</evidence>
<keyword evidence="4" id="KW-0804">Transcription</keyword>
<dbReference type="InterPro" id="IPR036388">
    <property type="entry name" value="WH-like_DNA-bd_sf"/>
</dbReference>
<protein>
    <submittedName>
        <fullName evidence="7">BTAD domain-containing putative transcriptional regulator</fullName>
    </submittedName>
</protein>
<evidence type="ECO:0000259" key="5">
    <source>
        <dbReference type="SMART" id="SM00862"/>
    </source>
</evidence>
<dbReference type="SUPFAM" id="SSF46894">
    <property type="entry name" value="C-terminal effector domain of the bipartite response regulators"/>
    <property type="match status" value="1"/>
</dbReference>
<dbReference type="CDD" id="cd15831">
    <property type="entry name" value="BTAD"/>
    <property type="match status" value="1"/>
</dbReference>
<dbReference type="PRINTS" id="PR00364">
    <property type="entry name" value="DISEASERSIST"/>
</dbReference>
<feature type="domain" description="OmpR/PhoB-type" evidence="5">
    <location>
        <begin position="2"/>
        <end position="66"/>
    </location>
</feature>
<dbReference type="EMBL" id="JBHLZU010000005">
    <property type="protein sequence ID" value="MFB9903530.1"/>
    <property type="molecule type" value="Genomic_DNA"/>
</dbReference>
<name>A0ABV5ZRL2_9PSEU</name>
<dbReference type="InterPro" id="IPR011990">
    <property type="entry name" value="TPR-like_helical_dom_sf"/>
</dbReference>
<comment type="caution">
    <text evidence="7">The sequence shown here is derived from an EMBL/GenBank/DDBJ whole genome shotgun (WGS) entry which is preliminary data.</text>
</comment>